<dbReference type="Proteomes" id="UP000613582">
    <property type="component" value="Unassembled WGS sequence"/>
</dbReference>
<sequence length="699" mass="78474">MKKFLLGGVAALALVACGNETTSDQTAAPENQTDYEAEGVEAYGVDQGEGPELGTFGIELSDMKTEIDPGDDFFRYVNGQWLDEFEIPAEFSNYGSFTVLFERSEERVKNIIESAASSDAAQGSVEQKIGDYYASYLDTGTINEKGLSVLDDHMAAIDALESHDDVARAFGDPQLGVSTPFSPFVNVDSKQPDRYITYLTQSGLGLPNRGYYTDEGFAEEREAYRAYLADLMTMAGMDNAQERANAVYDLENELAMVHWEPAKRRERDLTYNLVSAEELQTYAPDFPWPLMLNEAGLGGETQFVLRENDAIQASAGIFAETPVEVWKDYMRLHLISTNADVLPSEFDDANFAFFGTKLRGVTEQRERWKRGVAAVNGTLGEAVGQVYVEDHFPPESKAKMEELVDNLKAAFRMRLENLDWMTEETKQEAFDKLDAFNTKIGYPDEWTDYSDLEVIEGDAFGNQRRAGVWAWNDMISKLGKPIDRSEWFMNPQTVNAYYNPPMNEIVFPAAILQAPFFDPEADDAVNYGGIGAVIGHEIGHGFDDQGRKSDGTGLLRDWWTEADAEAFEEKTAALGAQYETYSPIEGFFVDPNLTMGENIGDLGGLTMAYDAYKLSLNGEEAPVLDGYTGDQRFFMAWAQVWKRKYREEELKNRLTTDPHSPSEYRTNGVVRNMDAWYDAFEVAEDDELYLAPDARVRIW</sequence>
<dbReference type="InterPro" id="IPR008753">
    <property type="entry name" value="Peptidase_M13_N"/>
</dbReference>
<keyword evidence="8" id="KW-0732">Signal</keyword>
<gene>
    <name evidence="11" type="ORF">GCM10011342_06950</name>
</gene>
<keyword evidence="4" id="KW-0479">Metal-binding</keyword>
<dbReference type="PANTHER" id="PTHR11733">
    <property type="entry name" value="ZINC METALLOPROTEASE FAMILY M13 NEPRILYSIN-RELATED"/>
    <property type="match status" value="1"/>
</dbReference>
<feature type="signal peptide" evidence="8">
    <location>
        <begin position="1"/>
        <end position="18"/>
    </location>
</feature>
<evidence type="ECO:0000256" key="3">
    <source>
        <dbReference type="ARBA" id="ARBA00022670"/>
    </source>
</evidence>
<organism evidence="11 12">
    <name type="scientific">Aquisalinus flavus</name>
    <dbReference type="NCBI Taxonomy" id="1526572"/>
    <lineage>
        <taxon>Bacteria</taxon>
        <taxon>Pseudomonadati</taxon>
        <taxon>Pseudomonadota</taxon>
        <taxon>Alphaproteobacteria</taxon>
        <taxon>Parvularculales</taxon>
        <taxon>Parvularculaceae</taxon>
        <taxon>Aquisalinus</taxon>
    </lineage>
</organism>
<dbReference type="RefSeq" id="WP_188159893.1">
    <property type="nucleotide sequence ID" value="NZ_BMGH01000001.1"/>
</dbReference>
<reference evidence="11" key="2">
    <citation type="submission" date="2020-09" db="EMBL/GenBank/DDBJ databases">
        <authorList>
            <person name="Sun Q."/>
            <person name="Zhou Y."/>
        </authorList>
    </citation>
    <scope>NUCLEOTIDE SEQUENCE</scope>
    <source>
        <strain evidence="11">CGMCC 1.12921</strain>
    </source>
</reference>
<dbReference type="PRINTS" id="PR00786">
    <property type="entry name" value="NEPRILYSIN"/>
</dbReference>
<feature type="chain" id="PRO_5035257781" evidence="8">
    <location>
        <begin position="19"/>
        <end position="699"/>
    </location>
</feature>
<dbReference type="PROSITE" id="PS51885">
    <property type="entry name" value="NEPRILYSIN"/>
    <property type="match status" value="1"/>
</dbReference>
<evidence type="ECO:0000256" key="5">
    <source>
        <dbReference type="ARBA" id="ARBA00022801"/>
    </source>
</evidence>
<evidence type="ECO:0000313" key="12">
    <source>
        <dbReference type="Proteomes" id="UP000613582"/>
    </source>
</evidence>
<dbReference type="GO" id="GO:0016485">
    <property type="term" value="P:protein processing"/>
    <property type="evidence" value="ECO:0007669"/>
    <property type="project" value="TreeGrafter"/>
</dbReference>
<evidence type="ECO:0000256" key="6">
    <source>
        <dbReference type="ARBA" id="ARBA00022833"/>
    </source>
</evidence>
<dbReference type="PANTHER" id="PTHR11733:SF167">
    <property type="entry name" value="FI17812P1-RELATED"/>
    <property type="match status" value="1"/>
</dbReference>
<dbReference type="GO" id="GO:0005886">
    <property type="term" value="C:plasma membrane"/>
    <property type="evidence" value="ECO:0007669"/>
    <property type="project" value="TreeGrafter"/>
</dbReference>
<dbReference type="Pfam" id="PF01431">
    <property type="entry name" value="Peptidase_M13"/>
    <property type="match status" value="1"/>
</dbReference>
<comment type="cofactor">
    <cofactor evidence="1">
        <name>Zn(2+)</name>
        <dbReference type="ChEBI" id="CHEBI:29105"/>
    </cofactor>
</comment>
<dbReference type="Gene3D" id="1.10.1380.10">
    <property type="entry name" value="Neutral endopeptidase , domain2"/>
    <property type="match status" value="1"/>
</dbReference>
<accession>A0A8J2Y4R5</accession>
<dbReference type="GO" id="GO:0046872">
    <property type="term" value="F:metal ion binding"/>
    <property type="evidence" value="ECO:0007669"/>
    <property type="project" value="UniProtKB-KW"/>
</dbReference>
<dbReference type="PROSITE" id="PS51257">
    <property type="entry name" value="PROKAR_LIPOPROTEIN"/>
    <property type="match status" value="1"/>
</dbReference>
<evidence type="ECO:0000256" key="1">
    <source>
        <dbReference type="ARBA" id="ARBA00001947"/>
    </source>
</evidence>
<dbReference type="GO" id="GO:0004222">
    <property type="term" value="F:metalloendopeptidase activity"/>
    <property type="evidence" value="ECO:0007669"/>
    <property type="project" value="InterPro"/>
</dbReference>
<protein>
    <submittedName>
        <fullName evidence="11">Zinc metalloprotease</fullName>
    </submittedName>
</protein>
<proteinExistence type="inferred from homology"/>
<feature type="domain" description="Peptidase M13 C-terminal" evidence="9">
    <location>
        <begin position="495"/>
        <end position="696"/>
    </location>
</feature>
<name>A0A8J2Y4R5_9PROT</name>
<dbReference type="EMBL" id="BMGH01000001">
    <property type="protein sequence ID" value="GGD00533.1"/>
    <property type="molecule type" value="Genomic_DNA"/>
</dbReference>
<comment type="caution">
    <text evidence="11">The sequence shown here is derived from an EMBL/GenBank/DDBJ whole genome shotgun (WGS) entry which is preliminary data.</text>
</comment>
<feature type="domain" description="Peptidase M13 N-terminal" evidence="10">
    <location>
        <begin position="69"/>
        <end position="443"/>
    </location>
</feature>
<evidence type="ECO:0000256" key="2">
    <source>
        <dbReference type="ARBA" id="ARBA00007357"/>
    </source>
</evidence>
<evidence type="ECO:0000256" key="8">
    <source>
        <dbReference type="SAM" id="SignalP"/>
    </source>
</evidence>
<keyword evidence="7 11" id="KW-0482">Metalloprotease</keyword>
<dbReference type="Gene3D" id="3.40.390.10">
    <property type="entry name" value="Collagenase (Catalytic Domain)"/>
    <property type="match status" value="1"/>
</dbReference>
<dbReference type="InterPro" id="IPR000718">
    <property type="entry name" value="Peptidase_M13"/>
</dbReference>
<keyword evidence="3" id="KW-0645">Protease</keyword>
<keyword evidence="6" id="KW-0862">Zinc</keyword>
<keyword evidence="12" id="KW-1185">Reference proteome</keyword>
<dbReference type="Pfam" id="PF05649">
    <property type="entry name" value="Peptidase_M13_N"/>
    <property type="match status" value="1"/>
</dbReference>
<reference evidence="11" key="1">
    <citation type="journal article" date="2014" name="Int. J. Syst. Evol. Microbiol.">
        <title>Complete genome sequence of Corynebacterium casei LMG S-19264T (=DSM 44701T), isolated from a smear-ripened cheese.</title>
        <authorList>
            <consortium name="US DOE Joint Genome Institute (JGI-PGF)"/>
            <person name="Walter F."/>
            <person name="Albersmeier A."/>
            <person name="Kalinowski J."/>
            <person name="Ruckert C."/>
        </authorList>
    </citation>
    <scope>NUCLEOTIDE SEQUENCE</scope>
    <source>
        <strain evidence="11">CGMCC 1.12921</strain>
    </source>
</reference>
<evidence type="ECO:0000259" key="10">
    <source>
        <dbReference type="Pfam" id="PF05649"/>
    </source>
</evidence>
<dbReference type="CDD" id="cd08662">
    <property type="entry name" value="M13"/>
    <property type="match status" value="1"/>
</dbReference>
<evidence type="ECO:0000256" key="4">
    <source>
        <dbReference type="ARBA" id="ARBA00022723"/>
    </source>
</evidence>
<dbReference type="InterPro" id="IPR018497">
    <property type="entry name" value="Peptidase_M13_C"/>
</dbReference>
<dbReference type="InterPro" id="IPR042089">
    <property type="entry name" value="Peptidase_M13_dom_2"/>
</dbReference>
<dbReference type="AlphaFoldDB" id="A0A8J2Y4R5"/>
<evidence type="ECO:0000256" key="7">
    <source>
        <dbReference type="ARBA" id="ARBA00023049"/>
    </source>
</evidence>
<keyword evidence="5" id="KW-0378">Hydrolase</keyword>
<evidence type="ECO:0000313" key="11">
    <source>
        <dbReference type="EMBL" id="GGD00533.1"/>
    </source>
</evidence>
<dbReference type="InterPro" id="IPR024079">
    <property type="entry name" value="MetalloPept_cat_dom_sf"/>
</dbReference>
<dbReference type="SUPFAM" id="SSF55486">
    <property type="entry name" value="Metalloproteases ('zincins'), catalytic domain"/>
    <property type="match status" value="1"/>
</dbReference>
<comment type="similarity">
    <text evidence="2">Belongs to the peptidase M13 family.</text>
</comment>
<evidence type="ECO:0000259" key="9">
    <source>
        <dbReference type="Pfam" id="PF01431"/>
    </source>
</evidence>